<organism evidence="2 3">
    <name type="scientific">Priestia megaterium</name>
    <name type="common">Bacillus megaterium</name>
    <dbReference type="NCBI Taxonomy" id="1404"/>
    <lineage>
        <taxon>Bacteria</taxon>
        <taxon>Bacillati</taxon>
        <taxon>Bacillota</taxon>
        <taxon>Bacilli</taxon>
        <taxon>Bacillales</taxon>
        <taxon>Bacillaceae</taxon>
        <taxon>Priestia</taxon>
    </lineage>
</organism>
<keyword evidence="1" id="KW-0620">Polyamine biosynthesis</keyword>
<dbReference type="Gene3D" id="3.40.50.150">
    <property type="entry name" value="Vaccinia Virus protein VP39"/>
    <property type="match status" value="1"/>
</dbReference>
<protein>
    <submittedName>
        <fullName evidence="2">Fused MFS/spermidine synthase</fullName>
    </submittedName>
</protein>
<sequence length="261" mass="29728">MNPFNRNEGLERHISRYGSTLIYKTSSSYQNIYVTDRSKYEGMRGKFRILQFSSDAVQGVINMEQPQCLVASYSRITVDLIDHYASHFKKGFIIGHGIGTVSSYYSHKYLLTAEIDPLVVEVSKKYFGYTGKNVEVGDGQALLKTQEAQSQDIIFLDAYSSSEIPFHLTTKEFFTLTNEKLSDKGILIMNYIGKVSNDELLHTLHATISGIYPYVKVFATDPKKLSKQNIFFVASRHVLEDYSPREATPMQIMDIFPPLRD</sequence>
<dbReference type="Pfam" id="PF01564">
    <property type="entry name" value="Spermine_synth"/>
    <property type="match status" value="1"/>
</dbReference>
<evidence type="ECO:0000256" key="1">
    <source>
        <dbReference type="ARBA" id="ARBA00023115"/>
    </source>
</evidence>
<dbReference type="InterPro" id="IPR029063">
    <property type="entry name" value="SAM-dependent_MTases_sf"/>
</dbReference>
<dbReference type="EMBL" id="CP051128">
    <property type="protein sequence ID" value="QIZ08019.1"/>
    <property type="molecule type" value="Genomic_DNA"/>
</dbReference>
<dbReference type="SUPFAM" id="SSF53335">
    <property type="entry name" value="S-adenosyl-L-methionine-dependent methyltransferases"/>
    <property type="match status" value="1"/>
</dbReference>
<reference evidence="2 3" key="2">
    <citation type="submission" date="2020-04" db="EMBL/GenBank/DDBJ databases">
        <authorList>
            <person name="Fomenkov A."/>
            <person name="Anton B.P."/>
            <person name="Roberts R.J."/>
        </authorList>
    </citation>
    <scope>NUCLEOTIDE SEQUENCE [LARGE SCALE GENOMIC DNA]</scope>
    <source>
        <strain evidence="2 3">S2</strain>
    </source>
</reference>
<gene>
    <name evidence="2" type="ORF">HFZ78_15830</name>
</gene>
<evidence type="ECO:0000313" key="3">
    <source>
        <dbReference type="Proteomes" id="UP000501868"/>
    </source>
</evidence>
<evidence type="ECO:0000313" key="2">
    <source>
        <dbReference type="EMBL" id="QIZ08019.1"/>
    </source>
</evidence>
<dbReference type="AlphaFoldDB" id="A0A6H1P382"/>
<dbReference type="NCBIfam" id="NF037959">
    <property type="entry name" value="MFS_SpdSyn"/>
    <property type="match status" value="1"/>
</dbReference>
<dbReference type="Proteomes" id="UP000501868">
    <property type="component" value="Chromosome"/>
</dbReference>
<reference evidence="2 3" key="1">
    <citation type="submission" date="2020-04" db="EMBL/GenBank/DDBJ databases">
        <title>Genome-Wide Identification of 5-Methylcytosine Sites in Bacterial Genomes By High-Throughput Sequencing of MspJI Restriction Fragments.</title>
        <authorList>
            <person name="Wu V."/>
        </authorList>
    </citation>
    <scope>NUCLEOTIDE SEQUENCE [LARGE SCALE GENOMIC DNA]</scope>
    <source>
        <strain evidence="2 3">S2</strain>
    </source>
</reference>
<name>A0A6H1P382_PRIMG</name>
<proteinExistence type="predicted"/>
<dbReference type="PANTHER" id="PTHR43317">
    <property type="entry name" value="THERMOSPERMINE SYNTHASE ACAULIS5"/>
    <property type="match status" value="1"/>
</dbReference>
<accession>A0A6H1P382</accession>
<dbReference type="GO" id="GO:0006596">
    <property type="term" value="P:polyamine biosynthetic process"/>
    <property type="evidence" value="ECO:0007669"/>
    <property type="project" value="UniProtKB-KW"/>
</dbReference>
<dbReference type="PANTHER" id="PTHR43317:SF1">
    <property type="entry name" value="THERMOSPERMINE SYNTHASE ACAULIS5"/>
    <property type="match status" value="1"/>
</dbReference>